<reference evidence="1 2" key="1">
    <citation type="submission" date="2020-09" db="EMBL/GenBank/DDBJ databases">
        <title>De no assembly of potato wild relative species, Solanum commersonii.</title>
        <authorList>
            <person name="Cho K."/>
        </authorList>
    </citation>
    <scope>NUCLEOTIDE SEQUENCE [LARGE SCALE GENOMIC DNA]</scope>
    <source>
        <strain evidence="1">LZ3.2</strain>
        <tissue evidence="1">Leaf</tissue>
    </source>
</reference>
<dbReference type="AlphaFoldDB" id="A0A9J6A5N8"/>
<organism evidence="1 2">
    <name type="scientific">Solanum commersonii</name>
    <name type="common">Commerson's wild potato</name>
    <name type="synonym">Commerson's nightshade</name>
    <dbReference type="NCBI Taxonomy" id="4109"/>
    <lineage>
        <taxon>Eukaryota</taxon>
        <taxon>Viridiplantae</taxon>
        <taxon>Streptophyta</taxon>
        <taxon>Embryophyta</taxon>
        <taxon>Tracheophyta</taxon>
        <taxon>Spermatophyta</taxon>
        <taxon>Magnoliopsida</taxon>
        <taxon>eudicotyledons</taxon>
        <taxon>Gunneridae</taxon>
        <taxon>Pentapetalae</taxon>
        <taxon>asterids</taxon>
        <taxon>lamiids</taxon>
        <taxon>Solanales</taxon>
        <taxon>Solanaceae</taxon>
        <taxon>Solanoideae</taxon>
        <taxon>Solaneae</taxon>
        <taxon>Solanum</taxon>
    </lineage>
</organism>
<proteinExistence type="predicted"/>
<dbReference type="Proteomes" id="UP000824120">
    <property type="component" value="Chromosome 2"/>
</dbReference>
<dbReference type="EMBL" id="JACXVP010000002">
    <property type="protein sequence ID" value="KAG5619950.1"/>
    <property type="molecule type" value="Genomic_DNA"/>
</dbReference>
<accession>A0A9J6A5N8</accession>
<keyword evidence="2" id="KW-1185">Reference proteome</keyword>
<sequence>MYSSLQTQNLARCQPIIGFDGCHLKGNQKGSLLITIGIDRNNTIYPVKFALVERFQAPLLRVRHQYSQVNQLNQSRIPQEEIGEHSIESTR</sequence>
<dbReference type="OrthoDB" id="1304958at2759"/>
<evidence type="ECO:0000313" key="1">
    <source>
        <dbReference type="EMBL" id="KAG5619950.1"/>
    </source>
</evidence>
<name>A0A9J6A5N8_SOLCO</name>
<protein>
    <submittedName>
        <fullName evidence="1">Uncharacterized protein</fullName>
    </submittedName>
</protein>
<comment type="caution">
    <text evidence="1">The sequence shown here is derived from an EMBL/GenBank/DDBJ whole genome shotgun (WGS) entry which is preliminary data.</text>
</comment>
<evidence type="ECO:0000313" key="2">
    <source>
        <dbReference type="Proteomes" id="UP000824120"/>
    </source>
</evidence>
<gene>
    <name evidence="1" type="ORF">H5410_005168</name>
</gene>